<sequence length="100" mass="11477">MPDFAFEESSEIYLVRWNGNPVVTVAINFRTLESFFGVKMRVRGHKGKVNVKIPNFKNSCNKHMSCVDYQDWLSGLYSIKFRGQNGVLLIRSLDMAMAKV</sequence>
<dbReference type="Proteomes" id="UP000887116">
    <property type="component" value="Unassembled WGS sequence"/>
</dbReference>
<protein>
    <submittedName>
        <fullName evidence="1">Uncharacterized protein</fullName>
    </submittedName>
</protein>
<keyword evidence="2" id="KW-1185">Reference proteome</keyword>
<evidence type="ECO:0000313" key="1">
    <source>
        <dbReference type="EMBL" id="GFQ79298.1"/>
    </source>
</evidence>
<dbReference type="OrthoDB" id="8300647at2759"/>
<proteinExistence type="predicted"/>
<organism evidence="1 2">
    <name type="scientific">Trichonephila clavata</name>
    <name type="common">Joro spider</name>
    <name type="synonym">Nephila clavata</name>
    <dbReference type="NCBI Taxonomy" id="2740835"/>
    <lineage>
        <taxon>Eukaryota</taxon>
        <taxon>Metazoa</taxon>
        <taxon>Ecdysozoa</taxon>
        <taxon>Arthropoda</taxon>
        <taxon>Chelicerata</taxon>
        <taxon>Arachnida</taxon>
        <taxon>Araneae</taxon>
        <taxon>Araneomorphae</taxon>
        <taxon>Entelegynae</taxon>
        <taxon>Araneoidea</taxon>
        <taxon>Nephilidae</taxon>
        <taxon>Trichonephila</taxon>
    </lineage>
</organism>
<accession>A0A8X6FG69</accession>
<name>A0A8X6FG69_TRICU</name>
<gene>
    <name evidence="1" type="ORF">TNCT_145671</name>
</gene>
<comment type="caution">
    <text evidence="1">The sequence shown here is derived from an EMBL/GenBank/DDBJ whole genome shotgun (WGS) entry which is preliminary data.</text>
</comment>
<dbReference type="AlphaFoldDB" id="A0A8X6FG69"/>
<dbReference type="EMBL" id="BMAO01012138">
    <property type="protein sequence ID" value="GFQ79298.1"/>
    <property type="molecule type" value="Genomic_DNA"/>
</dbReference>
<evidence type="ECO:0000313" key="2">
    <source>
        <dbReference type="Proteomes" id="UP000887116"/>
    </source>
</evidence>
<reference evidence="1" key="1">
    <citation type="submission" date="2020-07" db="EMBL/GenBank/DDBJ databases">
        <title>Multicomponent nature underlies the extraordinary mechanical properties of spider dragline silk.</title>
        <authorList>
            <person name="Kono N."/>
            <person name="Nakamura H."/>
            <person name="Mori M."/>
            <person name="Yoshida Y."/>
            <person name="Ohtoshi R."/>
            <person name="Malay A.D."/>
            <person name="Moran D.A.P."/>
            <person name="Tomita M."/>
            <person name="Numata K."/>
            <person name="Arakawa K."/>
        </authorList>
    </citation>
    <scope>NUCLEOTIDE SEQUENCE</scope>
</reference>